<accession>A0A1F6MDS1</accession>
<dbReference type="EMBL" id="MFQE01000063">
    <property type="protein sequence ID" value="OGH69786.1"/>
    <property type="molecule type" value="Genomic_DNA"/>
</dbReference>
<evidence type="ECO:0000256" key="1">
    <source>
        <dbReference type="SAM" id="Phobius"/>
    </source>
</evidence>
<keyword evidence="1" id="KW-1133">Transmembrane helix</keyword>
<keyword evidence="1" id="KW-0472">Membrane</keyword>
<feature type="transmembrane region" description="Helical" evidence="1">
    <location>
        <begin position="40"/>
        <end position="59"/>
    </location>
</feature>
<dbReference type="AlphaFoldDB" id="A0A1F6MDS1"/>
<organism evidence="2 3">
    <name type="scientific">Candidatus Magasanikbacteria bacterium RIFCSPHIGHO2_02_FULL_51_14</name>
    <dbReference type="NCBI Taxonomy" id="1798683"/>
    <lineage>
        <taxon>Bacteria</taxon>
        <taxon>Candidatus Magasanikiibacteriota</taxon>
    </lineage>
</organism>
<name>A0A1F6MDS1_9BACT</name>
<dbReference type="STRING" id="1798683.A3C90_02050"/>
<evidence type="ECO:0000313" key="2">
    <source>
        <dbReference type="EMBL" id="OGH69786.1"/>
    </source>
</evidence>
<feature type="transmembrane region" description="Helical" evidence="1">
    <location>
        <begin position="71"/>
        <end position="94"/>
    </location>
</feature>
<evidence type="ECO:0000313" key="3">
    <source>
        <dbReference type="Proteomes" id="UP000177457"/>
    </source>
</evidence>
<reference evidence="2 3" key="1">
    <citation type="journal article" date="2016" name="Nat. Commun.">
        <title>Thousands of microbial genomes shed light on interconnected biogeochemical processes in an aquifer system.</title>
        <authorList>
            <person name="Anantharaman K."/>
            <person name="Brown C.T."/>
            <person name="Hug L.A."/>
            <person name="Sharon I."/>
            <person name="Castelle C.J."/>
            <person name="Probst A.J."/>
            <person name="Thomas B.C."/>
            <person name="Singh A."/>
            <person name="Wilkins M.J."/>
            <person name="Karaoz U."/>
            <person name="Brodie E.L."/>
            <person name="Williams K.H."/>
            <person name="Hubbard S.S."/>
            <person name="Banfield J.F."/>
        </authorList>
    </citation>
    <scope>NUCLEOTIDE SEQUENCE [LARGE SCALE GENOMIC DNA]</scope>
</reference>
<sequence length="119" mass="12298">MKRSGLNPQLAAVMLALLTLLTCLPFLSRANASPSEFWKLGAIFAVAAGLINGVGQIILQRLIGAAEEADVSHALIIVVLAQIATTAIGGRLLYGDPLTLKKGAGIILALIAAKLLTGR</sequence>
<comment type="caution">
    <text evidence="2">The sequence shown here is derived from an EMBL/GenBank/DDBJ whole genome shotgun (WGS) entry which is preliminary data.</text>
</comment>
<dbReference type="Proteomes" id="UP000177457">
    <property type="component" value="Unassembled WGS sequence"/>
</dbReference>
<protein>
    <recommendedName>
        <fullName evidence="4">EamA domain-containing protein</fullName>
    </recommendedName>
</protein>
<keyword evidence="1" id="KW-0812">Transmembrane</keyword>
<evidence type="ECO:0008006" key="4">
    <source>
        <dbReference type="Google" id="ProtNLM"/>
    </source>
</evidence>
<dbReference type="InterPro" id="IPR037185">
    <property type="entry name" value="EmrE-like"/>
</dbReference>
<proteinExistence type="predicted"/>
<gene>
    <name evidence="2" type="ORF">A3C90_02050</name>
</gene>
<dbReference type="SUPFAM" id="SSF103481">
    <property type="entry name" value="Multidrug resistance efflux transporter EmrE"/>
    <property type="match status" value="1"/>
</dbReference>